<evidence type="ECO:0000313" key="3">
    <source>
        <dbReference type="Proteomes" id="UP001204953"/>
    </source>
</evidence>
<feature type="coiled-coil region" evidence="1">
    <location>
        <begin position="256"/>
        <end position="283"/>
    </location>
</feature>
<keyword evidence="3" id="KW-1185">Reference proteome</keyword>
<evidence type="ECO:0000256" key="1">
    <source>
        <dbReference type="SAM" id="Coils"/>
    </source>
</evidence>
<organism evidence="2 3">
    <name type="scientific">Limnofasciculus baicalensis BBK-W-15</name>
    <dbReference type="NCBI Taxonomy" id="2699891"/>
    <lineage>
        <taxon>Bacteria</taxon>
        <taxon>Bacillati</taxon>
        <taxon>Cyanobacteriota</taxon>
        <taxon>Cyanophyceae</taxon>
        <taxon>Coleofasciculales</taxon>
        <taxon>Coleofasciculaceae</taxon>
        <taxon>Limnofasciculus</taxon>
        <taxon>Limnofasciculus baicalensis</taxon>
    </lineage>
</organism>
<dbReference type="EMBL" id="JAMZMM010000502">
    <property type="protein sequence ID" value="MCP2732183.1"/>
    <property type="molecule type" value="Genomic_DNA"/>
</dbReference>
<evidence type="ECO:0000313" key="2">
    <source>
        <dbReference type="EMBL" id="MCP2732183.1"/>
    </source>
</evidence>
<protein>
    <submittedName>
        <fullName evidence="2">Uncharacterized protein</fullName>
    </submittedName>
</protein>
<comment type="caution">
    <text evidence="2">The sequence shown here is derived from an EMBL/GenBank/DDBJ whole genome shotgun (WGS) entry which is preliminary data.</text>
</comment>
<sequence>MTIQLIKSTFVPCIHMVSNPILSTLAQLISLHEGIAEADGEQVLNVLLTQNIAKALDLPEEISFTTRVDIPESHFVTYHSALLNKFSELLADRGAVAEIGVKYHGYLKTTGFEKILQQNIAPQNGLIRFLDAKPETTRYLWCNVAYTAEADERRIGMVSLVINELTGVTPIDIGDALFWEADRIEVNDSLESTAISFEDLSSLIEQTSAKLIKNELENWSAKLTRTLTRDSERLHAYYGTIATEIATKIQYKGLVDEEKEKELARIEATQRELERKLADIKERYALSVDAFLHSAMVIHLPTVHINCELVRKKAKRIVTAVWNPFTKVVEPLRCEVSGQPVYEFYLDDKIAKIISSNSWHK</sequence>
<dbReference type="RefSeq" id="WP_254014908.1">
    <property type="nucleotide sequence ID" value="NZ_JAMZMM010000502.1"/>
</dbReference>
<gene>
    <name evidence="2" type="ORF">NJ959_27510</name>
</gene>
<accession>A0AAE3GYI6</accession>
<dbReference type="Proteomes" id="UP001204953">
    <property type="component" value="Unassembled WGS sequence"/>
</dbReference>
<proteinExistence type="predicted"/>
<dbReference type="AlphaFoldDB" id="A0AAE3GYI6"/>
<reference evidence="2" key="1">
    <citation type="submission" date="2022-06" db="EMBL/GenBank/DDBJ databases">
        <title>New cyanobacteria of genus Symplocastrum in benthos of Lake Baikal.</title>
        <authorList>
            <person name="Sorokovikova E."/>
            <person name="Tikhonova I."/>
            <person name="Krasnopeev A."/>
            <person name="Evseev P."/>
            <person name="Gladkikh A."/>
            <person name="Belykh O."/>
        </authorList>
    </citation>
    <scope>NUCLEOTIDE SEQUENCE</scope>
    <source>
        <strain evidence="2">BBK-W-15</strain>
    </source>
</reference>
<keyword evidence="1" id="KW-0175">Coiled coil</keyword>
<name>A0AAE3GYI6_9CYAN</name>